<organism evidence="1">
    <name type="scientific">Physcomitrium patens</name>
    <name type="common">Spreading-leaved earth moss</name>
    <name type="synonym">Physcomitrella patens</name>
    <dbReference type="NCBI Taxonomy" id="3218"/>
    <lineage>
        <taxon>Eukaryota</taxon>
        <taxon>Viridiplantae</taxon>
        <taxon>Streptophyta</taxon>
        <taxon>Embryophyta</taxon>
        <taxon>Bryophyta</taxon>
        <taxon>Bryophytina</taxon>
        <taxon>Bryopsida</taxon>
        <taxon>Funariidae</taxon>
        <taxon>Funariales</taxon>
        <taxon>Funariaceae</taxon>
        <taxon>Physcomitrium</taxon>
    </lineage>
</organism>
<dbReference type="AlphaFoldDB" id="A0A2K1L381"/>
<reference evidence="1 3" key="2">
    <citation type="journal article" date="2018" name="Plant J.">
        <title>The Physcomitrella patens chromosome-scale assembly reveals moss genome structure and evolution.</title>
        <authorList>
            <person name="Lang D."/>
            <person name="Ullrich K.K."/>
            <person name="Murat F."/>
            <person name="Fuchs J."/>
            <person name="Jenkins J."/>
            <person name="Haas F.B."/>
            <person name="Piednoel M."/>
            <person name="Gundlach H."/>
            <person name="Van Bel M."/>
            <person name="Meyberg R."/>
            <person name="Vives C."/>
            <person name="Morata J."/>
            <person name="Symeonidi A."/>
            <person name="Hiss M."/>
            <person name="Muchero W."/>
            <person name="Kamisugi Y."/>
            <person name="Saleh O."/>
            <person name="Blanc G."/>
            <person name="Decker E.L."/>
            <person name="van Gessel N."/>
            <person name="Grimwood J."/>
            <person name="Hayes R.D."/>
            <person name="Graham S.W."/>
            <person name="Gunter L.E."/>
            <person name="McDaniel S.F."/>
            <person name="Hoernstein S.N.W."/>
            <person name="Larsson A."/>
            <person name="Li F.W."/>
            <person name="Perroud P.F."/>
            <person name="Phillips J."/>
            <person name="Ranjan P."/>
            <person name="Rokshar D.S."/>
            <person name="Rothfels C.J."/>
            <person name="Schneider L."/>
            <person name="Shu S."/>
            <person name="Stevenson D.W."/>
            <person name="Thummler F."/>
            <person name="Tillich M."/>
            <person name="Villarreal Aguilar J.C."/>
            <person name="Widiez T."/>
            <person name="Wong G.K."/>
            <person name="Wymore A."/>
            <person name="Zhang Y."/>
            <person name="Zimmer A.D."/>
            <person name="Quatrano R.S."/>
            <person name="Mayer K.F.X."/>
            <person name="Goodstein D."/>
            <person name="Casacuberta J.M."/>
            <person name="Vandepoele K."/>
            <person name="Reski R."/>
            <person name="Cuming A.C."/>
            <person name="Tuskan G.A."/>
            <person name="Maumus F."/>
            <person name="Salse J."/>
            <person name="Schmutz J."/>
            <person name="Rensing S.A."/>
        </authorList>
    </citation>
    <scope>NUCLEOTIDE SEQUENCE [LARGE SCALE GENOMIC DNA]</scope>
    <source>
        <strain evidence="2 3">cv. Gransden 2004</strain>
    </source>
</reference>
<dbReference type="EMBL" id="ABEU02000002">
    <property type="protein sequence ID" value="PNR60487.1"/>
    <property type="molecule type" value="Genomic_DNA"/>
</dbReference>
<proteinExistence type="predicted"/>
<sequence>MCLLEMKRPGIYVPWNGDDNSTWNSPCDGAQNAQHMISSFTPHPPPSGSIPESFYDSTSATTIWEDTGKSHGVSENLADVSACDGHYHPSVTRPRDP</sequence>
<evidence type="ECO:0000313" key="2">
    <source>
        <dbReference type="EnsemblPlants" id="PAC:32934062.CDS.1"/>
    </source>
</evidence>
<dbReference type="EnsemblPlants" id="Pp3c2_27642V3.1">
    <property type="protein sequence ID" value="PAC:32934062.CDS.1"/>
    <property type="gene ID" value="Pp3c2_27642"/>
</dbReference>
<dbReference type="InParanoid" id="A0A2K1L381"/>
<protein>
    <submittedName>
        <fullName evidence="1 2">Uncharacterized protein</fullName>
    </submittedName>
</protein>
<accession>A0A2K1L381</accession>
<dbReference type="Gramene" id="Pp3c2_27642V3.1">
    <property type="protein sequence ID" value="PAC:32934062.CDS.1"/>
    <property type="gene ID" value="Pp3c2_27642"/>
</dbReference>
<reference evidence="2" key="3">
    <citation type="submission" date="2020-12" db="UniProtKB">
        <authorList>
            <consortium name="EnsemblPlants"/>
        </authorList>
    </citation>
    <scope>IDENTIFICATION</scope>
</reference>
<evidence type="ECO:0000313" key="1">
    <source>
        <dbReference type="EMBL" id="PNR60487.1"/>
    </source>
</evidence>
<name>A0A2K1L381_PHYPA</name>
<keyword evidence="3" id="KW-1185">Reference proteome</keyword>
<gene>
    <name evidence="1" type="ORF">PHYPA_003280</name>
</gene>
<dbReference type="Proteomes" id="UP000006727">
    <property type="component" value="Chromosome 2"/>
</dbReference>
<evidence type="ECO:0000313" key="3">
    <source>
        <dbReference type="Proteomes" id="UP000006727"/>
    </source>
</evidence>
<reference evidence="1 3" key="1">
    <citation type="journal article" date="2008" name="Science">
        <title>The Physcomitrella genome reveals evolutionary insights into the conquest of land by plants.</title>
        <authorList>
            <person name="Rensing S."/>
            <person name="Lang D."/>
            <person name="Zimmer A."/>
            <person name="Terry A."/>
            <person name="Salamov A."/>
            <person name="Shapiro H."/>
            <person name="Nishiyama T."/>
            <person name="Perroud P.-F."/>
            <person name="Lindquist E."/>
            <person name="Kamisugi Y."/>
            <person name="Tanahashi T."/>
            <person name="Sakakibara K."/>
            <person name="Fujita T."/>
            <person name="Oishi K."/>
            <person name="Shin-I T."/>
            <person name="Kuroki Y."/>
            <person name="Toyoda A."/>
            <person name="Suzuki Y."/>
            <person name="Hashimoto A."/>
            <person name="Yamaguchi K."/>
            <person name="Sugano A."/>
            <person name="Kohara Y."/>
            <person name="Fujiyama A."/>
            <person name="Anterola A."/>
            <person name="Aoki S."/>
            <person name="Ashton N."/>
            <person name="Barbazuk W.B."/>
            <person name="Barker E."/>
            <person name="Bennetzen J."/>
            <person name="Bezanilla M."/>
            <person name="Blankenship R."/>
            <person name="Cho S.H."/>
            <person name="Dutcher S."/>
            <person name="Estelle M."/>
            <person name="Fawcett J.A."/>
            <person name="Gundlach H."/>
            <person name="Hanada K."/>
            <person name="Heyl A."/>
            <person name="Hicks K.A."/>
            <person name="Hugh J."/>
            <person name="Lohr M."/>
            <person name="Mayer K."/>
            <person name="Melkozernov A."/>
            <person name="Murata T."/>
            <person name="Nelson D."/>
            <person name="Pils B."/>
            <person name="Prigge M."/>
            <person name="Reiss B."/>
            <person name="Renner T."/>
            <person name="Rombauts S."/>
            <person name="Rushton P."/>
            <person name="Sanderfoot A."/>
            <person name="Schween G."/>
            <person name="Shiu S.-H."/>
            <person name="Stueber K."/>
            <person name="Theodoulou F.L."/>
            <person name="Tu H."/>
            <person name="Van de Peer Y."/>
            <person name="Verrier P.J."/>
            <person name="Waters E."/>
            <person name="Wood A."/>
            <person name="Yang L."/>
            <person name="Cove D."/>
            <person name="Cuming A."/>
            <person name="Hasebe M."/>
            <person name="Lucas S."/>
            <person name="Mishler D.B."/>
            <person name="Reski R."/>
            <person name="Grigoriev I."/>
            <person name="Quatrano R.S."/>
            <person name="Boore J.L."/>
        </authorList>
    </citation>
    <scope>NUCLEOTIDE SEQUENCE [LARGE SCALE GENOMIC DNA]</scope>
    <source>
        <strain evidence="2 3">cv. Gransden 2004</strain>
    </source>
</reference>